<dbReference type="Proteomes" id="UP000218267">
    <property type="component" value="Chromosome"/>
</dbReference>
<gene>
    <name evidence="2" type="ORF">ALGA_0425</name>
</gene>
<dbReference type="AlphaFoldDB" id="A0A1Y1CEM8"/>
<organism evidence="2 3">
    <name type="scientific">Labilibaculum antarcticum</name>
    <dbReference type="NCBI Taxonomy" id="1717717"/>
    <lineage>
        <taxon>Bacteria</taxon>
        <taxon>Pseudomonadati</taxon>
        <taxon>Bacteroidota</taxon>
        <taxon>Bacteroidia</taxon>
        <taxon>Marinilabiliales</taxon>
        <taxon>Marinifilaceae</taxon>
        <taxon>Labilibaculum</taxon>
    </lineage>
</organism>
<dbReference type="OrthoDB" id="9765065at2"/>
<evidence type="ECO:0000259" key="1">
    <source>
        <dbReference type="Pfam" id="PF00884"/>
    </source>
</evidence>
<reference evidence="3" key="2">
    <citation type="journal article" date="2020" name="Antonie Van Leeuwenhoek">
        <title>Labilibaculum antarcticum sp. nov., a novel facultative anaerobic, psychrotorelant bacterium isolated from marine sediment of Antarctica.</title>
        <authorList>
            <person name="Watanabe M."/>
            <person name="Kojima H."/>
            <person name="Fukui M."/>
        </authorList>
    </citation>
    <scope>NUCLEOTIDE SEQUENCE [LARGE SCALE GENOMIC DNA]</scope>
    <source>
        <strain evidence="3">SPP2</strain>
    </source>
</reference>
<accession>A0A1Y1CEM8</accession>
<keyword evidence="3" id="KW-1185">Reference proteome</keyword>
<evidence type="ECO:0000313" key="3">
    <source>
        <dbReference type="Proteomes" id="UP000218267"/>
    </source>
</evidence>
<name>A0A1Y1CEM8_9BACT</name>
<dbReference type="RefSeq" id="WP_096427733.1">
    <property type="nucleotide sequence ID" value="NZ_AP018042.1"/>
</dbReference>
<dbReference type="KEGG" id="mbas:ALGA_0425"/>
<dbReference type="InterPro" id="IPR000917">
    <property type="entry name" value="Sulfatase_N"/>
</dbReference>
<dbReference type="PROSITE" id="PS51257">
    <property type="entry name" value="PROKAR_LIPOPROTEIN"/>
    <property type="match status" value="1"/>
</dbReference>
<evidence type="ECO:0000313" key="2">
    <source>
        <dbReference type="EMBL" id="BAX78819.1"/>
    </source>
</evidence>
<reference evidence="2 3" key="1">
    <citation type="journal article" date="2018" name="Mar. Genomics">
        <title>Complete genome sequence of Marinifilaceae bacterium strain SPP2, isolated from the Antarctic marine sediment.</title>
        <authorList>
            <person name="Watanabe M."/>
            <person name="Kojima H."/>
            <person name="Fukui M."/>
        </authorList>
    </citation>
    <scope>NUCLEOTIDE SEQUENCE [LARGE SCALE GENOMIC DNA]</scope>
    <source>
        <strain evidence="2 3">SPP2</strain>
    </source>
</reference>
<feature type="domain" description="Sulfatase N-terminal" evidence="1">
    <location>
        <begin position="38"/>
        <end position="373"/>
    </location>
</feature>
<proteinExistence type="predicted"/>
<protein>
    <submittedName>
        <fullName evidence="2">Arylsulfatase</fullName>
    </submittedName>
</protein>
<dbReference type="Pfam" id="PF00884">
    <property type="entry name" value="Sulfatase"/>
    <property type="match status" value="1"/>
</dbReference>
<dbReference type="Gene3D" id="3.30.1120.10">
    <property type="match status" value="1"/>
</dbReference>
<dbReference type="EMBL" id="AP018042">
    <property type="protein sequence ID" value="BAX78819.1"/>
    <property type="molecule type" value="Genomic_DNA"/>
</dbReference>
<dbReference type="PANTHER" id="PTHR43751:SF3">
    <property type="entry name" value="SULFATASE N-TERMINAL DOMAIN-CONTAINING PROTEIN"/>
    <property type="match status" value="1"/>
</dbReference>
<dbReference type="InterPro" id="IPR017850">
    <property type="entry name" value="Alkaline_phosphatase_core_sf"/>
</dbReference>
<dbReference type="PANTHER" id="PTHR43751">
    <property type="entry name" value="SULFATASE"/>
    <property type="match status" value="1"/>
</dbReference>
<dbReference type="CDD" id="cd16145">
    <property type="entry name" value="ARS_like"/>
    <property type="match status" value="1"/>
</dbReference>
<dbReference type="Gene3D" id="3.40.720.10">
    <property type="entry name" value="Alkaline Phosphatase, subunit A"/>
    <property type="match status" value="1"/>
</dbReference>
<dbReference type="SUPFAM" id="SSF53649">
    <property type="entry name" value="Alkaline phosphatase-like"/>
    <property type="match status" value="1"/>
</dbReference>
<dbReference type="InterPro" id="IPR052701">
    <property type="entry name" value="GAG_Ulvan_Degrading_Sulfatases"/>
</dbReference>
<sequence>MKLINILLVSGIAITSMVLITSCSSSEKKVVENTKPMNVIYILADDLGYGDVGYNGQEIIKTPNIDEMAKEGMKFTQHYAGCTVCAPSRCSLMTGLHTGHAQIRGNKEIEPEGQAPMKANTFTLADMFKSKGFTTGIFGKWGLGLPGSVSTPNKLGFDESYGYNCQRQAHDYYPDHLWHNGKRVEFPENENYGRKTYSHDLIHKQALKFIKDNKGKPFFAMLTYTLPHAEINLPHDSVYSKYQAIFKENSTNREPTEKDTYYPSDRPHTSFAAMVSRLDKSVGEVLTELRELGLDKNTLVIFSSDNGPHNEGGADPKFFNSNAQFRGIKRDLYEGGIREPMIAWAPNMIKANSTTNLISAFWDVMPTLGDLIGSSYPETTDGISFLPTLQNSNKKEGDSDVEIQRIHDYLYWEFHSHTTNKQAVRKGDWKLIRLGIGSKKGPREELYNIKDDESETKDLFKSNPEKVKELEDIMKSAHTDSSVFPL</sequence>